<comment type="caution">
    <text evidence="1">The sequence shown here is derived from an EMBL/GenBank/DDBJ whole genome shotgun (WGS) entry which is preliminary data.</text>
</comment>
<proteinExistence type="predicted"/>
<name>A0AAW1VZ72_RUBAR</name>
<gene>
    <name evidence="1" type="ORF">M0R45_036233</name>
</gene>
<dbReference type="AlphaFoldDB" id="A0AAW1VZ72"/>
<accession>A0AAW1VZ72</accession>
<organism evidence="1 2">
    <name type="scientific">Rubus argutus</name>
    <name type="common">Southern blackberry</name>
    <dbReference type="NCBI Taxonomy" id="59490"/>
    <lineage>
        <taxon>Eukaryota</taxon>
        <taxon>Viridiplantae</taxon>
        <taxon>Streptophyta</taxon>
        <taxon>Embryophyta</taxon>
        <taxon>Tracheophyta</taxon>
        <taxon>Spermatophyta</taxon>
        <taxon>Magnoliopsida</taxon>
        <taxon>eudicotyledons</taxon>
        <taxon>Gunneridae</taxon>
        <taxon>Pentapetalae</taxon>
        <taxon>rosids</taxon>
        <taxon>fabids</taxon>
        <taxon>Rosales</taxon>
        <taxon>Rosaceae</taxon>
        <taxon>Rosoideae</taxon>
        <taxon>Rosoideae incertae sedis</taxon>
        <taxon>Rubus</taxon>
    </lineage>
</organism>
<sequence>MKKIERDPILYPLPLPSSIAIAVAHAQSTTPHLLCQSPPQAFNSLSLAAAMLSQPPCRQPCNYEMEDKKEPAAGWK</sequence>
<keyword evidence="2" id="KW-1185">Reference proteome</keyword>
<dbReference type="Proteomes" id="UP001457282">
    <property type="component" value="Unassembled WGS sequence"/>
</dbReference>
<evidence type="ECO:0000313" key="2">
    <source>
        <dbReference type="Proteomes" id="UP001457282"/>
    </source>
</evidence>
<dbReference type="EMBL" id="JBEDUW010000007">
    <property type="protein sequence ID" value="KAK9912366.1"/>
    <property type="molecule type" value="Genomic_DNA"/>
</dbReference>
<protein>
    <submittedName>
        <fullName evidence="1">Uncharacterized protein</fullName>
    </submittedName>
</protein>
<reference evidence="1 2" key="1">
    <citation type="journal article" date="2023" name="G3 (Bethesda)">
        <title>A chromosome-length genome assembly and annotation of blackberry (Rubus argutus, cv. 'Hillquist').</title>
        <authorList>
            <person name="Bruna T."/>
            <person name="Aryal R."/>
            <person name="Dudchenko O."/>
            <person name="Sargent D.J."/>
            <person name="Mead D."/>
            <person name="Buti M."/>
            <person name="Cavallini A."/>
            <person name="Hytonen T."/>
            <person name="Andres J."/>
            <person name="Pham M."/>
            <person name="Weisz D."/>
            <person name="Mascagni F."/>
            <person name="Usai G."/>
            <person name="Natali L."/>
            <person name="Bassil N."/>
            <person name="Fernandez G.E."/>
            <person name="Lomsadze A."/>
            <person name="Armour M."/>
            <person name="Olukolu B."/>
            <person name="Poorten T."/>
            <person name="Britton C."/>
            <person name="Davik J."/>
            <person name="Ashrafi H."/>
            <person name="Aiden E.L."/>
            <person name="Borodovsky M."/>
            <person name="Worthington M."/>
        </authorList>
    </citation>
    <scope>NUCLEOTIDE SEQUENCE [LARGE SCALE GENOMIC DNA]</scope>
    <source>
        <strain evidence="1">PI 553951</strain>
    </source>
</reference>
<evidence type="ECO:0000313" key="1">
    <source>
        <dbReference type="EMBL" id="KAK9912366.1"/>
    </source>
</evidence>